<dbReference type="EMBL" id="LJQO01000599">
    <property type="protein sequence ID" value="KPX54422.1"/>
    <property type="molecule type" value="Genomic_DNA"/>
</dbReference>
<evidence type="ECO:0000256" key="1">
    <source>
        <dbReference type="ARBA" id="ARBA00004141"/>
    </source>
</evidence>
<reference evidence="6 8" key="1">
    <citation type="submission" date="2015-09" db="EMBL/GenBank/DDBJ databases">
        <title>Genome announcement of multiple Pseudomonas syringae strains.</title>
        <authorList>
            <person name="Thakur S."/>
            <person name="Wang P.W."/>
            <person name="Gong Y."/>
            <person name="Weir B.S."/>
            <person name="Guttman D.S."/>
        </authorList>
    </citation>
    <scope>NUCLEOTIDE SEQUENCE [LARGE SCALE GENOMIC DNA]</scope>
    <source>
        <strain evidence="6 8">ICMP7840</strain>
    </source>
</reference>
<comment type="caution">
    <text evidence="6">The sequence shown here is derived from an EMBL/GenBank/DDBJ whole genome shotgun (WGS) entry which is preliminary data.</text>
</comment>
<feature type="transmembrane region" description="Helical" evidence="5">
    <location>
        <begin position="141"/>
        <end position="162"/>
    </location>
</feature>
<accession>A0A0P9SCA5</accession>
<proteinExistence type="predicted"/>
<evidence type="ECO:0000313" key="7">
    <source>
        <dbReference type="EMBL" id="RMS48284.1"/>
    </source>
</evidence>
<dbReference type="PATRIC" id="fig|251724.3.peg.5670"/>
<keyword evidence="3 5" id="KW-1133">Transmembrane helix</keyword>
<evidence type="ECO:0000313" key="6">
    <source>
        <dbReference type="EMBL" id="KPX54422.1"/>
    </source>
</evidence>
<keyword evidence="2 5" id="KW-0812">Transmembrane</keyword>
<sequence length="362" mass="38217">MSDGLFVKISSTILREIETAGQGSVHLYLEMVATLMAGAVFLYILWMGYQTLAGKIQTPIQDLLWNLTKMAMILAFIDNSGGYRDGLIDALHGLKNGLSGNETGGVWATLDDMWSQTQILADTVKNLDPAGPIAPKFQGGIAALLVWAGALLFMGTAALIFLSADITMTVLGLTAPLFIFCLMFGFLRTMFNNWLQLIFSSILSVMFASLVISTGNKLMFDVMSQVQGQANDANLFTMGAMALIVGLVTAGLVLLSSKWATQLAGVGVDGAIQGMAMMGLGAAGWGASKTLGEGMKFGKGVGKGIAQGGDAKTKGGSEWAGKQLGRADDFAAGAYKYGGEGYKALQKMSKQAVENMKARNNP</sequence>
<evidence type="ECO:0000313" key="8">
    <source>
        <dbReference type="Proteomes" id="UP000050469"/>
    </source>
</evidence>
<evidence type="ECO:0000256" key="2">
    <source>
        <dbReference type="ARBA" id="ARBA00022692"/>
    </source>
</evidence>
<dbReference type="GO" id="GO:0016020">
    <property type="term" value="C:membrane"/>
    <property type="evidence" value="ECO:0007669"/>
    <property type="project" value="UniProtKB-SubCell"/>
</dbReference>
<gene>
    <name evidence="6" type="ORF">ALO53_200121</name>
    <name evidence="7" type="ORF">ALP66_200086</name>
</gene>
<evidence type="ECO:0008006" key="10">
    <source>
        <dbReference type="Google" id="ProtNLM"/>
    </source>
</evidence>
<feature type="transmembrane region" description="Helical" evidence="5">
    <location>
        <begin position="194"/>
        <end position="215"/>
    </location>
</feature>
<feature type="transmembrane region" description="Helical" evidence="5">
    <location>
        <begin position="235"/>
        <end position="255"/>
    </location>
</feature>
<dbReference type="Pfam" id="PF04610">
    <property type="entry name" value="TrbL"/>
    <property type="match status" value="1"/>
</dbReference>
<name>A0A0P9SCA5_PSEA0</name>
<dbReference type="AlphaFoldDB" id="A0A0P9SCA5"/>
<feature type="transmembrane region" description="Helical" evidence="5">
    <location>
        <begin position="168"/>
        <end position="187"/>
    </location>
</feature>
<evidence type="ECO:0000256" key="3">
    <source>
        <dbReference type="ARBA" id="ARBA00022989"/>
    </source>
</evidence>
<evidence type="ECO:0000256" key="4">
    <source>
        <dbReference type="ARBA" id="ARBA00023136"/>
    </source>
</evidence>
<reference evidence="7 9" key="2">
    <citation type="submission" date="2018-08" db="EMBL/GenBank/DDBJ databases">
        <title>Recombination of ecologically and evolutionarily significant loci maintains genetic cohesion in the Pseudomonas syringae species complex.</title>
        <authorList>
            <person name="Dillon M."/>
            <person name="Thakur S."/>
            <person name="Almeida R.N.D."/>
            <person name="Weir B.S."/>
            <person name="Guttman D.S."/>
        </authorList>
    </citation>
    <scope>NUCLEOTIDE SEQUENCE [LARGE SCALE GENOMIC DNA]</scope>
    <source>
        <strain evidence="7 9">ICMP 7847</strain>
    </source>
</reference>
<dbReference type="Proteomes" id="UP000050469">
    <property type="component" value="Unassembled WGS sequence"/>
</dbReference>
<dbReference type="RefSeq" id="WP_057413433.1">
    <property type="nucleotide sequence ID" value="NZ_LJQO01000599.1"/>
</dbReference>
<keyword evidence="4 5" id="KW-0472">Membrane</keyword>
<evidence type="ECO:0000256" key="5">
    <source>
        <dbReference type="SAM" id="Phobius"/>
    </source>
</evidence>
<feature type="transmembrane region" description="Helical" evidence="5">
    <location>
        <begin position="25"/>
        <end position="46"/>
    </location>
</feature>
<evidence type="ECO:0000313" key="9">
    <source>
        <dbReference type="Proteomes" id="UP000270873"/>
    </source>
</evidence>
<dbReference type="InterPro" id="IPR007688">
    <property type="entry name" value="Conjugal_tfr_TrbL/VirB6"/>
</dbReference>
<organism evidence="6 8">
    <name type="scientific">Pseudomonas amygdali pv. photiniae</name>
    <dbReference type="NCBI Taxonomy" id="251724"/>
    <lineage>
        <taxon>Bacteria</taxon>
        <taxon>Pseudomonadati</taxon>
        <taxon>Pseudomonadota</taxon>
        <taxon>Gammaproteobacteria</taxon>
        <taxon>Pseudomonadales</taxon>
        <taxon>Pseudomonadaceae</taxon>
        <taxon>Pseudomonas</taxon>
        <taxon>Pseudomonas amygdali</taxon>
    </lineage>
</organism>
<dbReference type="GO" id="GO:0030255">
    <property type="term" value="P:protein secretion by the type IV secretion system"/>
    <property type="evidence" value="ECO:0007669"/>
    <property type="project" value="InterPro"/>
</dbReference>
<dbReference type="EMBL" id="RBSP01000394">
    <property type="protein sequence ID" value="RMS48284.1"/>
    <property type="molecule type" value="Genomic_DNA"/>
</dbReference>
<comment type="subcellular location">
    <subcellularLocation>
        <location evidence="1">Membrane</location>
        <topology evidence="1">Multi-pass membrane protein</topology>
    </subcellularLocation>
</comment>
<protein>
    <recommendedName>
        <fullName evidence="10">Type IV secretion system protein</fullName>
    </recommendedName>
</protein>
<dbReference type="Proteomes" id="UP000270873">
    <property type="component" value="Unassembled WGS sequence"/>
</dbReference>